<dbReference type="Proteomes" id="UP000029052">
    <property type="component" value="Unassembled WGS sequence"/>
</dbReference>
<dbReference type="PANTHER" id="PTHR37309">
    <property type="entry name" value="SLR0284 PROTEIN"/>
    <property type="match status" value="1"/>
</dbReference>
<feature type="transmembrane region" description="Helical" evidence="1">
    <location>
        <begin position="32"/>
        <end position="50"/>
    </location>
</feature>
<accession>A0A087BEA1</accession>
<dbReference type="AlphaFoldDB" id="A0A087BEA1"/>
<keyword evidence="3" id="KW-1185">Reference proteome</keyword>
<name>A0A087BEA1_9BIFI</name>
<gene>
    <name evidence="2" type="ORF">BMAGN_1126</name>
</gene>
<evidence type="ECO:0000256" key="1">
    <source>
        <dbReference type="SAM" id="Phobius"/>
    </source>
</evidence>
<organism evidence="2 3">
    <name type="scientific">Bifidobacterium magnum</name>
    <dbReference type="NCBI Taxonomy" id="1692"/>
    <lineage>
        <taxon>Bacteria</taxon>
        <taxon>Bacillati</taxon>
        <taxon>Actinomycetota</taxon>
        <taxon>Actinomycetes</taxon>
        <taxon>Bifidobacteriales</taxon>
        <taxon>Bifidobacteriaceae</taxon>
        <taxon>Bifidobacterium</taxon>
    </lineage>
</organism>
<keyword evidence="1" id="KW-0472">Membrane</keyword>
<feature type="transmembrane region" description="Helical" evidence="1">
    <location>
        <begin position="5"/>
        <end position="26"/>
    </location>
</feature>
<dbReference type="PANTHER" id="PTHR37309:SF1">
    <property type="entry name" value="SLR0284 PROTEIN"/>
    <property type="match status" value="1"/>
</dbReference>
<feature type="transmembrane region" description="Helical" evidence="1">
    <location>
        <begin position="97"/>
        <end position="119"/>
    </location>
</feature>
<comment type="caution">
    <text evidence="2">The sequence shown here is derived from an EMBL/GenBank/DDBJ whole genome shotgun (WGS) entry which is preliminary data.</text>
</comment>
<reference evidence="2 3" key="1">
    <citation type="submission" date="2014-03" db="EMBL/GenBank/DDBJ databases">
        <title>Genomics of Bifidobacteria.</title>
        <authorList>
            <person name="Ventura M."/>
            <person name="Milani C."/>
            <person name="Lugli G.A."/>
        </authorList>
    </citation>
    <scope>NUCLEOTIDE SEQUENCE [LARGE SCALE GENOMIC DNA]</scope>
    <source>
        <strain evidence="2 3">LMG 11591</strain>
    </source>
</reference>
<dbReference type="EMBL" id="JGZB01000002">
    <property type="protein sequence ID" value="KFI69351.1"/>
    <property type="molecule type" value="Genomic_DNA"/>
</dbReference>
<keyword evidence="1" id="KW-0812">Transmembrane</keyword>
<evidence type="ECO:0008006" key="4">
    <source>
        <dbReference type="Google" id="ProtNLM"/>
    </source>
</evidence>
<sequence>MVNFFLRWVILTIAAAVMVVLLPGMHAIGDPPALGIAIFALFMALLNASLKPIVQILALPLSILSFGLIALVINWLFMELASWLAFTLFGMGVTIGGFWWAVLGSLIMSIVSGLVSGLMDV</sequence>
<dbReference type="InterPro" id="IPR007165">
    <property type="entry name" value="Phage_holin_4_2"/>
</dbReference>
<proteinExistence type="predicted"/>
<keyword evidence="1" id="KW-1133">Transmembrane helix</keyword>
<feature type="transmembrane region" description="Helical" evidence="1">
    <location>
        <begin position="57"/>
        <end position="77"/>
    </location>
</feature>
<evidence type="ECO:0000313" key="3">
    <source>
        <dbReference type="Proteomes" id="UP000029052"/>
    </source>
</evidence>
<evidence type="ECO:0000313" key="2">
    <source>
        <dbReference type="EMBL" id="KFI69351.1"/>
    </source>
</evidence>
<dbReference type="RefSeq" id="WP_022859730.1">
    <property type="nucleotide sequence ID" value="NZ_JGZB01000002.1"/>
</dbReference>
<dbReference type="STRING" id="1692.BMAGN_1126"/>
<protein>
    <recommendedName>
        <fullName evidence="4">Integral membrane protein</fullName>
    </recommendedName>
</protein>
<dbReference type="Pfam" id="PF04020">
    <property type="entry name" value="Phage_holin_4_2"/>
    <property type="match status" value="1"/>
</dbReference>
<dbReference type="eggNOG" id="COG1950">
    <property type="taxonomic scope" value="Bacteria"/>
</dbReference>